<feature type="transmembrane region" description="Helical" evidence="1">
    <location>
        <begin position="48"/>
        <end position="67"/>
    </location>
</feature>
<dbReference type="Pfam" id="PF26310">
    <property type="entry name" value="YczF"/>
    <property type="match status" value="1"/>
</dbReference>
<dbReference type="RefSeq" id="WP_053603668.1">
    <property type="nucleotide sequence ID" value="NZ_CP012600.1"/>
</dbReference>
<sequence>MKILGIFILILFLCLSLIAGIDLLMGFDPSHILYHLFNPFWVIETGELVMLLFFLLLTVGQQIYFMIKNKANKQKGSS</sequence>
<protein>
    <submittedName>
        <fullName evidence="2">Uncharacterized protein</fullName>
    </submittedName>
</protein>
<dbReference type="OrthoDB" id="2920695at2"/>
<dbReference type="InterPro" id="IPR058725">
    <property type="entry name" value="YczF"/>
</dbReference>
<evidence type="ECO:0000313" key="3">
    <source>
        <dbReference type="Proteomes" id="UP000067625"/>
    </source>
</evidence>
<keyword evidence="1" id="KW-0812">Transmembrane</keyword>
<proteinExistence type="predicted"/>
<keyword evidence="1" id="KW-1133">Transmembrane helix</keyword>
<dbReference type="AlphaFoldDB" id="A0A0M3R9R7"/>
<dbReference type="STRING" id="1441095.AM592_09960"/>
<keyword evidence="3" id="KW-1185">Reference proteome</keyword>
<keyword evidence="1" id="KW-0472">Membrane</keyword>
<reference evidence="3" key="1">
    <citation type="submission" date="2015-08" db="EMBL/GenBank/DDBJ databases">
        <title>Genome sequencing project for genomic taxonomy and phylogenomics of Bacillus-like bacteria.</title>
        <authorList>
            <person name="Liu B."/>
            <person name="Wang J."/>
            <person name="Zhu Y."/>
            <person name="Liu G."/>
            <person name="Chen Q."/>
            <person name="Chen Z."/>
            <person name="Lan J."/>
            <person name="Che J."/>
            <person name="Ge C."/>
            <person name="Shi H."/>
            <person name="Pan Z."/>
            <person name="Liu X."/>
        </authorList>
    </citation>
    <scope>NUCLEOTIDE SEQUENCE [LARGE SCALE GENOMIC DNA]</scope>
    <source>
        <strain evidence="3">FJAT-4402</strain>
    </source>
</reference>
<dbReference type="Proteomes" id="UP000067625">
    <property type="component" value="Chromosome"/>
</dbReference>
<name>A0A0M3R9R7_9BACI</name>
<evidence type="ECO:0000313" key="2">
    <source>
        <dbReference type="EMBL" id="ALC81896.1"/>
    </source>
</evidence>
<reference evidence="2 3" key="2">
    <citation type="journal article" date="2016" name="Int. J. Syst. Evol. Microbiol.">
        <title>Bacillus gobiensis sp. nov., isolated from a soil sample.</title>
        <authorList>
            <person name="Liu B."/>
            <person name="Liu G.H."/>
            <person name="Cetin S."/>
            <person name="Schumann P."/>
            <person name="Pan Z.Z."/>
            <person name="Chen Q.Q."/>
        </authorList>
    </citation>
    <scope>NUCLEOTIDE SEQUENCE [LARGE SCALE GENOMIC DNA]</scope>
    <source>
        <strain evidence="2 3">FJAT-4402</strain>
    </source>
</reference>
<gene>
    <name evidence="2" type="ORF">AM592_09960</name>
</gene>
<accession>A0A0M3R9R7</accession>
<dbReference type="PATRIC" id="fig|1441095.3.peg.2192"/>
<evidence type="ECO:0000256" key="1">
    <source>
        <dbReference type="SAM" id="Phobius"/>
    </source>
</evidence>
<organism evidence="2 3">
    <name type="scientific">Bacillus gobiensis</name>
    <dbReference type="NCBI Taxonomy" id="1441095"/>
    <lineage>
        <taxon>Bacteria</taxon>
        <taxon>Bacillati</taxon>
        <taxon>Bacillota</taxon>
        <taxon>Bacilli</taxon>
        <taxon>Bacillales</taxon>
        <taxon>Bacillaceae</taxon>
        <taxon>Bacillus</taxon>
    </lineage>
</organism>
<dbReference type="EMBL" id="CP012600">
    <property type="protein sequence ID" value="ALC81896.1"/>
    <property type="molecule type" value="Genomic_DNA"/>
</dbReference>